<feature type="region of interest" description="Disordered" evidence="3">
    <location>
        <begin position="603"/>
        <end position="633"/>
    </location>
</feature>
<dbReference type="Gene3D" id="3.30.565.10">
    <property type="entry name" value="Histidine kinase-like ATPase, C-terminal domain"/>
    <property type="match status" value="1"/>
</dbReference>
<evidence type="ECO:0000313" key="6">
    <source>
        <dbReference type="Proteomes" id="UP001338125"/>
    </source>
</evidence>
<evidence type="ECO:0000313" key="5">
    <source>
        <dbReference type="EMBL" id="KAK5987364.1"/>
    </source>
</evidence>
<name>A0ABR0S5U9_9HYPO</name>
<reference evidence="5 6" key="1">
    <citation type="submission" date="2024-01" db="EMBL/GenBank/DDBJ databases">
        <title>Complete genome of Cladobotryum mycophilum ATHUM6906.</title>
        <authorList>
            <person name="Christinaki A.C."/>
            <person name="Myridakis A.I."/>
            <person name="Kouvelis V.N."/>
        </authorList>
    </citation>
    <scope>NUCLEOTIDE SEQUENCE [LARGE SCALE GENOMIC DNA]</scope>
    <source>
        <strain evidence="5 6">ATHUM6906</strain>
    </source>
</reference>
<dbReference type="EMBL" id="JAVFKD010000016">
    <property type="protein sequence ID" value="KAK5987364.1"/>
    <property type="molecule type" value="Genomic_DNA"/>
</dbReference>
<organism evidence="5 6">
    <name type="scientific">Cladobotryum mycophilum</name>
    <dbReference type="NCBI Taxonomy" id="491253"/>
    <lineage>
        <taxon>Eukaryota</taxon>
        <taxon>Fungi</taxon>
        <taxon>Dikarya</taxon>
        <taxon>Ascomycota</taxon>
        <taxon>Pezizomycotina</taxon>
        <taxon>Sordariomycetes</taxon>
        <taxon>Hypocreomycetidae</taxon>
        <taxon>Hypocreales</taxon>
        <taxon>Hypocreaceae</taxon>
        <taxon>Cladobotryum</taxon>
    </lineage>
</organism>
<dbReference type="PANTHER" id="PTHR10073:SF41">
    <property type="entry name" value="MISMATCH REPAIR PROTEIN, PUTATIVE (AFU_ORTHOLOGUE AFUA_8G05820)-RELATED"/>
    <property type="match status" value="1"/>
</dbReference>
<dbReference type="Pfam" id="PF13589">
    <property type="entry name" value="HATPase_c_3"/>
    <property type="match status" value="1"/>
</dbReference>
<dbReference type="InterPro" id="IPR013507">
    <property type="entry name" value="DNA_mismatch_S5_2-like"/>
</dbReference>
<dbReference type="SUPFAM" id="SSF55874">
    <property type="entry name" value="ATPase domain of HSP90 chaperone/DNA topoisomerase II/histidine kinase"/>
    <property type="match status" value="1"/>
</dbReference>
<sequence length="1000" mass="110681">MAISALPQSTVRLLGSCITITSSCDLVKELIDNAIDSRATSIEVIISPDSIDKIIVRDDGHGIEVEDFESLGRRSHTSKLTTFEELKTRGGETLGFRGEALAAINSLAALSITTRTKSDPVATRMQLKFGVGGVENTRPISALVGTTVQVSKLFDKLPARKQYVLKNSNKTICEIKDLLRMYALARPCLRLSFKILGDPKHAWSYAPVHSSTIHEAALQIFRRDLVTNCVQVSHKLGSGNLASPQRDIELPSVITIDAFIPGPDCDVKSVKGKGAHISVDFRPVSSTRGFSKRILKIFKSYLTNTVSNQKSSTPLTSPFIQLNIRCPPCSYDPNVTPLKDEIIFSDEPQLLECFESLCQKIYIQKNDVGDESGTTLKDSTSSRNAPCPTTGHSNPGANGSTVPFSSSPVPDFVVSCSAEKLNSVGRLSWPNLPADADTIRPCPPQNQSDKRSYISATMRIKRTVNMARTESNTSDESGVGETVPVQVPPLPSHSEVPSLNSKPKLCPKSLAAKYMSENIERYFHPARNQGFEIAVDETATTGKQPLARDLAQSQSHLERLPLQPLSNSTINEIQGEEESESDIPGSRFRDFRPQVATVNIRVPPTRRGPRLPGSWEVERSHQRTPPNSSPMPRRQLLNSISSPQMIPEFPGIRTPPSSNPSYHERHPNPPFRSHRSNIGAGHDTRPPRNHGNMNDNNVDVNVLRRARISLGRVADGSTMRQEAVRPDASHELVPTEELPRAGREDAPHSISLASYLERHSSQRRAEGFSNASSLIQRTNRNHDISQGYTEGDVPRQPRQYSHMLQTLLMRSPPRTTVKRSAEDAALMEDGPPLIGLDDAPPASTHLTQDSNNNLVSETEVAVDPAHHVTKRQRSRSHHGQPRRHSSRGLPLETTPTDMRIQDVSVDLQLGQGDIGRWEQMFTTWEPYIISGGLEVSLPFRNMDEVRVTETRLRETVNAWVEEMDEDITVEYTIQSTAKGKRYTSKIMPPILGEFEIVTLM</sequence>
<protein>
    <submittedName>
        <fullName evidence="5">DNA mismatch repair protein PMS1</fullName>
    </submittedName>
</protein>
<feature type="compositionally biased region" description="Basic residues" evidence="3">
    <location>
        <begin position="867"/>
        <end position="886"/>
    </location>
</feature>
<feature type="compositionally biased region" description="Polar residues" evidence="3">
    <location>
        <begin position="769"/>
        <end position="788"/>
    </location>
</feature>
<dbReference type="Gene3D" id="3.30.230.10">
    <property type="match status" value="1"/>
</dbReference>
<comment type="similarity">
    <text evidence="1">Belongs to the DNA mismatch repair MutL/HexB family.</text>
</comment>
<keyword evidence="2" id="KW-0227">DNA damage</keyword>
<dbReference type="InterPro" id="IPR014762">
    <property type="entry name" value="DNA_mismatch_repair_CS"/>
</dbReference>
<keyword evidence="6" id="KW-1185">Reference proteome</keyword>
<dbReference type="SUPFAM" id="SSF54211">
    <property type="entry name" value="Ribosomal protein S5 domain 2-like"/>
    <property type="match status" value="1"/>
</dbReference>
<accession>A0ABR0S5U9</accession>
<dbReference type="InterPro" id="IPR038973">
    <property type="entry name" value="MutL/Mlh/Pms-like"/>
</dbReference>
<dbReference type="Pfam" id="PF01119">
    <property type="entry name" value="DNA_mis_repair"/>
    <property type="match status" value="1"/>
</dbReference>
<gene>
    <name evidence="5" type="ORF">PT974_11491</name>
</gene>
<dbReference type="PROSITE" id="PS00058">
    <property type="entry name" value="DNA_MISMATCH_REPAIR_1"/>
    <property type="match status" value="1"/>
</dbReference>
<feature type="region of interest" description="Disordered" evidence="3">
    <location>
        <begin position="862"/>
        <end position="893"/>
    </location>
</feature>
<dbReference type="NCBIfam" id="TIGR00585">
    <property type="entry name" value="mutl"/>
    <property type="match status" value="1"/>
</dbReference>
<dbReference type="InterPro" id="IPR002099">
    <property type="entry name" value="MutL/Mlh/PMS"/>
</dbReference>
<feature type="region of interest" description="Disordered" evidence="3">
    <location>
        <begin position="768"/>
        <end position="795"/>
    </location>
</feature>
<dbReference type="InterPro" id="IPR014721">
    <property type="entry name" value="Ribsml_uS5_D2-typ_fold_subgr"/>
</dbReference>
<dbReference type="PANTHER" id="PTHR10073">
    <property type="entry name" value="DNA MISMATCH REPAIR PROTEIN MLH, PMS, MUTL"/>
    <property type="match status" value="1"/>
</dbReference>
<comment type="caution">
    <text evidence="5">The sequence shown here is derived from an EMBL/GenBank/DDBJ whole genome shotgun (WGS) entry which is preliminary data.</text>
</comment>
<feature type="domain" description="DNA mismatch repair protein S5" evidence="4">
    <location>
        <begin position="217"/>
        <end position="363"/>
    </location>
</feature>
<evidence type="ECO:0000256" key="2">
    <source>
        <dbReference type="ARBA" id="ARBA00022763"/>
    </source>
</evidence>
<feature type="region of interest" description="Disordered" evidence="3">
    <location>
        <begin position="651"/>
        <end position="696"/>
    </location>
</feature>
<feature type="compositionally biased region" description="Polar residues" evidence="3">
    <location>
        <begin position="390"/>
        <end position="401"/>
    </location>
</feature>
<feature type="compositionally biased region" description="Polar residues" evidence="3">
    <location>
        <begin position="372"/>
        <end position="384"/>
    </location>
</feature>
<evidence type="ECO:0000256" key="1">
    <source>
        <dbReference type="ARBA" id="ARBA00006082"/>
    </source>
</evidence>
<evidence type="ECO:0000256" key="3">
    <source>
        <dbReference type="SAM" id="MobiDB-lite"/>
    </source>
</evidence>
<feature type="region of interest" description="Disordered" evidence="3">
    <location>
        <begin position="369"/>
        <end position="403"/>
    </location>
</feature>
<evidence type="ECO:0000259" key="4">
    <source>
        <dbReference type="SMART" id="SM01340"/>
    </source>
</evidence>
<dbReference type="InterPro" id="IPR020568">
    <property type="entry name" value="Ribosomal_Su5_D2-typ_SF"/>
</dbReference>
<proteinExistence type="inferred from homology"/>
<dbReference type="InterPro" id="IPR036890">
    <property type="entry name" value="HATPase_C_sf"/>
</dbReference>
<dbReference type="Proteomes" id="UP001338125">
    <property type="component" value="Unassembled WGS sequence"/>
</dbReference>
<dbReference type="SMART" id="SM01340">
    <property type="entry name" value="DNA_mis_repair"/>
    <property type="match status" value="1"/>
</dbReference>